<dbReference type="EMBL" id="LSMT01000017">
    <property type="protein sequence ID" value="PFX32913.1"/>
    <property type="molecule type" value="Genomic_DNA"/>
</dbReference>
<dbReference type="AlphaFoldDB" id="A0A2B4SUZ7"/>
<proteinExistence type="predicted"/>
<name>A0A2B4SUZ7_STYPI</name>
<comment type="caution">
    <text evidence="1">The sequence shown here is derived from an EMBL/GenBank/DDBJ whole genome shotgun (WGS) entry which is preliminary data.</text>
</comment>
<evidence type="ECO:0000313" key="2">
    <source>
        <dbReference type="Proteomes" id="UP000225706"/>
    </source>
</evidence>
<dbReference type="Proteomes" id="UP000225706">
    <property type="component" value="Unassembled WGS sequence"/>
</dbReference>
<reference evidence="2" key="1">
    <citation type="journal article" date="2017" name="bioRxiv">
        <title>Comparative analysis of the genomes of Stylophora pistillata and Acropora digitifera provides evidence for extensive differences between species of corals.</title>
        <authorList>
            <person name="Voolstra C.R."/>
            <person name="Li Y."/>
            <person name="Liew Y.J."/>
            <person name="Baumgarten S."/>
            <person name="Zoccola D."/>
            <person name="Flot J.-F."/>
            <person name="Tambutte S."/>
            <person name="Allemand D."/>
            <person name="Aranda M."/>
        </authorList>
    </citation>
    <scope>NUCLEOTIDE SEQUENCE [LARGE SCALE GENOMIC DNA]</scope>
</reference>
<protein>
    <submittedName>
        <fullName evidence="1">Uncharacterized protein</fullName>
    </submittedName>
</protein>
<organism evidence="1 2">
    <name type="scientific">Stylophora pistillata</name>
    <name type="common">Smooth cauliflower coral</name>
    <dbReference type="NCBI Taxonomy" id="50429"/>
    <lineage>
        <taxon>Eukaryota</taxon>
        <taxon>Metazoa</taxon>
        <taxon>Cnidaria</taxon>
        <taxon>Anthozoa</taxon>
        <taxon>Hexacorallia</taxon>
        <taxon>Scleractinia</taxon>
        <taxon>Astrocoeniina</taxon>
        <taxon>Pocilloporidae</taxon>
        <taxon>Stylophora</taxon>
    </lineage>
</organism>
<keyword evidence="2" id="KW-1185">Reference proteome</keyword>
<evidence type="ECO:0000313" key="1">
    <source>
        <dbReference type="EMBL" id="PFX32913.1"/>
    </source>
</evidence>
<gene>
    <name evidence="1" type="ORF">AWC38_SpisGene2196</name>
</gene>
<sequence>MIANNGRNVIKSPLNIKNRTNRFSSNVKLSLVYYCGEWGHFELRSFACTPGNCKGNKKLAVVVVIEVYRLAVVIRQKYSIDEHK</sequence>
<accession>A0A2B4SUZ7</accession>